<dbReference type="InterPro" id="IPR021413">
    <property type="entry name" value="DUF3053"/>
</dbReference>
<dbReference type="AlphaFoldDB" id="C0Q820"/>
<accession>C0Q820</accession>
<protein>
    <submittedName>
        <fullName evidence="1">Putative inner membrane lipoprotein</fullName>
    </submittedName>
</protein>
<name>C0Q820_SALPC</name>
<evidence type="ECO:0000313" key="1">
    <source>
        <dbReference type="EMBL" id="ACN46665.1"/>
    </source>
</evidence>
<dbReference type="KEGG" id="sei:SPC_2561"/>
<dbReference type="HOGENOM" id="CLU_1097899_0_0_6"/>
<sequence>MCTVYSCDPDFGAFKDEQMANTSWMRSFTQRWGKYVIVPLVIAMLTGCEGKGDSSRRAFVEYLNTQVITSPVVGVCELTPAQRQAFGHYADDYDVLLAAYGQIFAVVYETGQEDKITGVIQSERDNLVFLNELRVARDVNNRFILRLKNVSSENRKKYSALKLPADVKPVFDAAWNKTVTPLDETMTRYYFLRGKRLDQLVAMGEFLQKQGNKVRFETNGKAVFADLAAKEHFQDQQFNFFITQNDINHLTQQMVEFINSQQDAADAGGVN</sequence>
<dbReference type="Proteomes" id="UP000001599">
    <property type="component" value="Chromosome"/>
</dbReference>
<reference evidence="1 2" key="1">
    <citation type="journal article" date="2009" name="PLoS ONE">
        <title>Salmonella paratyphi C: genetic divergence from Salmonella choleraesuis and pathogenic convergence with Salmonella typhi.</title>
        <authorList>
            <person name="Liu W.-Q."/>
            <person name="Feng Y."/>
            <person name="Wang Y."/>
            <person name="Zou Q.-H."/>
            <person name="Chen F."/>
            <person name="Guo J.-T."/>
            <person name="Peng Y.-H."/>
            <person name="Jin Y."/>
            <person name="Li Y.-G."/>
            <person name="Hu S.-N."/>
            <person name="Johnston R.N."/>
            <person name="Liu G.-R."/>
            <person name="Liu S.-L."/>
        </authorList>
    </citation>
    <scope>NUCLEOTIDE SEQUENCE [LARGE SCALE GENOMIC DNA]</scope>
    <source>
        <strain evidence="1 2">RKS4594</strain>
    </source>
</reference>
<dbReference type="Pfam" id="PF11254">
    <property type="entry name" value="DUF3053"/>
    <property type="match status" value="1"/>
</dbReference>
<organism evidence="1 2">
    <name type="scientific">Salmonella paratyphi C (strain RKS4594)</name>
    <dbReference type="NCBI Taxonomy" id="476213"/>
    <lineage>
        <taxon>Bacteria</taxon>
        <taxon>Pseudomonadati</taxon>
        <taxon>Pseudomonadota</taxon>
        <taxon>Gammaproteobacteria</taxon>
        <taxon>Enterobacterales</taxon>
        <taxon>Enterobacteriaceae</taxon>
        <taxon>Salmonella</taxon>
    </lineage>
</organism>
<proteinExistence type="predicted"/>
<evidence type="ECO:0000313" key="2">
    <source>
        <dbReference type="Proteomes" id="UP000001599"/>
    </source>
</evidence>
<keyword evidence="1" id="KW-0449">Lipoprotein</keyword>
<dbReference type="EMBL" id="CP000857">
    <property type="protein sequence ID" value="ACN46665.1"/>
    <property type="molecule type" value="Genomic_DNA"/>
</dbReference>
<gene>
    <name evidence="1" type="ordered locus">SPC_2561</name>
</gene>